<evidence type="ECO:0000313" key="8">
    <source>
        <dbReference type="EMBL" id="MST62904.1"/>
    </source>
</evidence>
<keyword evidence="5" id="KW-0804">Transcription</keyword>
<evidence type="ECO:0000256" key="4">
    <source>
        <dbReference type="ARBA" id="ARBA00023125"/>
    </source>
</evidence>
<evidence type="ECO:0000256" key="2">
    <source>
        <dbReference type="ARBA" id="ARBA00023015"/>
    </source>
</evidence>
<dbReference type="SUPFAM" id="SSF88659">
    <property type="entry name" value="Sigma3 and sigma4 domains of RNA polymerase sigma factors"/>
    <property type="match status" value="1"/>
</dbReference>
<comment type="caution">
    <text evidence="8">The sequence shown here is derived from an EMBL/GenBank/DDBJ whole genome shotgun (WGS) entry which is preliminary data.</text>
</comment>
<name>A0A6N7XHN9_9FIRM</name>
<keyword evidence="9" id="KW-1185">Reference proteome</keyword>
<feature type="domain" description="RNA polymerase sigma factor 70 region 4 type 2" evidence="7">
    <location>
        <begin position="114"/>
        <end position="166"/>
    </location>
</feature>
<keyword evidence="2" id="KW-0805">Transcription regulation</keyword>
<dbReference type="AlphaFoldDB" id="A0A6N7XHN9"/>
<evidence type="ECO:0000256" key="1">
    <source>
        <dbReference type="ARBA" id="ARBA00010641"/>
    </source>
</evidence>
<evidence type="ECO:0000256" key="3">
    <source>
        <dbReference type="ARBA" id="ARBA00023082"/>
    </source>
</evidence>
<proteinExistence type="inferred from homology"/>
<dbReference type="Proteomes" id="UP000440713">
    <property type="component" value="Unassembled WGS sequence"/>
</dbReference>
<dbReference type="InterPro" id="IPR014284">
    <property type="entry name" value="RNA_pol_sigma-70_dom"/>
</dbReference>
<evidence type="ECO:0000313" key="9">
    <source>
        <dbReference type="Proteomes" id="UP000440713"/>
    </source>
</evidence>
<dbReference type="CDD" id="cd06171">
    <property type="entry name" value="Sigma70_r4"/>
    <property type="match status" value="1"/>
</dbReference>
<comment type="similarity">
    <text evidence="1">Belongs to the sigma-70 factor family. ECF subfamily.</text>
</comment>
<protein>
    <submittedName>
        <fullName evidence="8">Sigma-70 family RNA polymerase sigma factor</fullName>
    </submittedName>
</protein>
<feature type="domain" description="RNA polymerase sigma-70 region 2" evidence="6">
    <location>
        <begin position="17"/>
        <end position="84"/>
    </location>
</feature>
<reference evidence="8 9" key="1">
    <citation type="submission" date="2019-08" db="EMBL/GenBank/DDBJ databases">
        <title>In-depth cultivation of the pig gut microbiome towards novel bacterial diversity and tailored functional studies.</title>
        <authorList>
            <person name="Wylensek D."/>
            <person name="Hitch T.C.A."/>
            <person name="Clavel T."/>
        </authorList>
    </citation>
    <scope>NUCLEOTIDE SEQUENCE [LARGE SCALE GENOMIC DNA]</scope>
    <source>
        <strain evidence="8 9">WCA-SAB-591-4A-A</strain>
    </source>
</reference>
<dbReference type="InterPro" id="IPR013325">
    <property type="entry name" value="RNA_pol_sigma_r2"/>
</dbReference>
<evidence type="ECO:0000259" key="7">
    <source>
        <dbReference type="Pfam" id="PF08281"/>
    </source>
</evidence>
<dbReference type="GO" id="GO:0016987">
    <property type="term" value="F:sigma factor activity"/>
    <property type="evidence" value="ECO:0007669"/>
    <property type="project" value="UniProtKB-KW"/>
</dbReference>
<evidence type="ECO:0000259" key="6">
    <source>
        <dbReference type="Pfam" id="PF04542"/>
    </source>
</evidence>
<dbReference type="PANTHER" id="PTHR43133:SF8">
    <property type="entry name" value="RNA POLYMERASE SIGMA FACTOR HI_1459-RELATED"/>
    <property type="match status" value="1"/>
</dbReference>
<dbReference type="GO" id="GO:0006352">
    <property type="term" value="P:DNA-templated transcription initiation"/>
    <property type="evidence" value="ECO:0007669"/>
    <property type="project" value="InterPro"/>
</dbReference>
<dbReference type="Pfam" id="PF04542">
    <property type="entry name" value="Sigma70_r2"/>
    <property type="match status" value="1"/>
</dbReference>
<dbReference type="GO" id="GO:0003677">
    <property type="term" value="F:DNA binding"/>
    <property type="evidence" value="ECO:0007669"/>
    <property type="project" value="UniProtKB-KW"/>
</dbReference>
<evidence type="ECO:0000256" key="5">
    <source>
        <dbReference type="ARBA" id="ARBA00023163"/>
    </source>
</evidence>
<accession>A0A6N7XHN9</accession>
<sequence length="172" mass="19641">MTSDKKGGNGPLSFDDIYEKYFDRVYRFVNVRVMNHMDSEDIAVKIFEKIYRSLDTYSPEKGSLDVWIFTIARNEVTSFFRTKKIQVVSMECISEINDSTSSPENIMETNIKNERLYNAIGNLNDNERFAVSCKYGAGLTNIEIAELMGISSSNVGVVLFRSMKKLKKELEG</sequence>
<dbReference type="Pfam" id="PF08281">
    <property type="entry name" value="Sigma70_r4_2"/>
    <property type="match status" value="1"/>
</dbReference>
<keyword evidence="3" id="KW-0731">Sigma factor</keyword>
<dbReference type="InterPro" id="IPR036388">
    <property type="entry name" value="WH-like_DNA-bd_sf"/>
</dbReference>
<keyword evidence="4" id="KW-0238">DNA-binding</keyword>
<organism evidence="8 9">
    <name type="scientific">Peptostreptococcus porci</name>
    <dbReference type="NCBI Taxonomy" id="2652282"/>
    <lineage>
        <taxon>Bacteria</taxon>
        <taxon>Bacillati</taxon>
        <taxon>Bacillota</taxon>
        <taxon>Clostridia</taxon>
        <taxon>Peptostreptococcales</taxon>
        <taxon>Peptostreptococcaceae</taxon>
        <taxon>Peptostreptococcus</taxon>
    </lineage>
</organism>
<dbReference type="Gene3D" id="1.10.1740.10">
    <property type="match status" value="1"/>
</dbReference>
<dbReference type="SUPFAM" id="SSF88946">
    <property type="entry name" value="Sigma2 domain of RNA polymerase sigma factors"/>
    <property type="match status" value="1"/>
</dbReference>
<dbReference type="PANTHER" id="PTHR43133">
    <property type="entry name" value="RNA POLYMERASE ECF-TYPE SIGMA FACTO"/>
    <property type="match status" value="1"/>
</dbReference>
<dbReference type="EMBL" id="VUNE01000004">
    <property type="protein sequence ID" value="MST62904.1"/>
    <property type="molecule type" value="Genomic_DNA"/>
</dbReference>
<dbReference type="InterPro" id="IPR039425">
    <property type="entry name" value="RNA_pol_sigma-70-like"/>
</dbReference>
<gene>
    <name evidence="8" type="ORF">FYJ71_07965</name>
</gene>
<dbReference type="NCBIfam" id="TIGR02937">
    <property type="entry name" value="sigma70-ECF"/>
    <property type="match status" value="1"/>
</dbReference>
<dbReference type="InterPro" id="IPR013324">
    <property type="entry name" value="RNA_pol_sigma_r3/r4-like"/>
</dbReference>
<dbReference type="InterPro" id="IPR007627">
    <property type="entry name" value="RNA_pol_sigma70_r2"/>
</dbReference>
<dbReference type="InterPro" id="IPR013249">
    <property type="entry name" value="RNA_pol_sigma70_r4_t2"/>
</dbReference>
<dbReference type="Gene3D" id="1.10.10.10">
    <property type="entry name" value="Winged helix-like DNA-binding domain superfamily/Winged helix DNA-binding domain"/>
    <property type="match status" value="1"/>
</dbReference>